<dbReference type="AlphaFoldDB" id="A0A0M3HNT2"/>
<evidence type="ECO:0000313" key="3">
    <source>
        <dbReference type="WBParaSite" id="ALUE_0000341401-mRNA-1"/>
    </source>
</evidence>
<accession>A0A0M3HNT2</accession>
<keyword evidence="1" id="KW-0862">Zinc</keyword>
<keyword evidence="1" id="KW-0479">Metal-binding</keyword>
<dbReference type="GO" id="GO:0008270">
    <property type="term" value="F:zinc ion binding"/>
    <property type="evidence" value="ECO:0007669"/>
    <property type="project" value="UniProtKB-KW"/>
</dbReference>
<protein>
    <submittedName>
        <fullName evidence="3">Small monomeric GTPase</fullName>
    </submittedName>
</protein>
<dbReference type="FunFam" id="3.40.50.300:FF:000178">
    <property type="entry name" value="Arf-GAP with GTPase, ANK repeat and PH domain-containing protein 1"/>
    <property type="match status" value="1"/>
</dbReference>
<dbReference type="Gene3D" id="3.40.50.300">
    <property type="entry name" value="P-loop containing nucleotide triphosphate hydrolases"/>
    <property type="match status" value="1"/>
</dbReference>
<dbReference type="PROSITE" id="PS51419">
    <property type="entry name" value="RAB"/>
    <property type="match status" value="1"/>
</dbReference>
<dbReference type="SMART" id="SM00174">
    <property type="entry name" value="RHO"/>
    <property type="match status" value="1"/>
</dbReference>
<dbReference type="PROSITE" id="PS51421">
    <property type="entry name" value="RAS"/>
    <property type="match status" value="1"/>
</dbReference>
<sequence length="196" mass="22274">MIEQSGRLWLKGREEEKDSSGTLRMTMTSELGVVGSLHSGKTSLVHRYLTGAYTSEESPEGGRFKKEVVLDGQSYLLLIRDEGSGVPEYQFAQWVDAVIFVFSLESQDSFETVLHYYNQMAKYRNLSDVPILLVGTQDAISESNPRVIDEHEGRQMAKNLPRCGYYETCSTYGLNVERVFKDGDNEKRSMWQPAHD</sequence>
<dbReference type="PRINTS" id="PR00449">
    <property type="entry name" value="RASTRNSFRMNG"/>
</dbReference>
<name>A0A0M3HNT2_ASCLU</name>
<dbReference type="GO" id="GO:0005525">
    <property type="term" value="F:GTP binding"/>
    <property type="evidence" value="ECO:0007669"/>
    <property type="project" value="InterPro"/>
</dbReference>
<dbReference type="GO" id="GO:0005096">
    <property type="term" value="F:GTPase activator activity"/>
    <property type="evidence" value="ECO:0007669"/>
    <property type="project" value="TreeGrafter"/>
</dbReference>
<dbReference type="PANTHER" id="PTHR45819:SF5">
    <property type="entry name" value="CENTAURIN-GAMMA-1A"/>
    <property type="match status" value="1"/>
</dbReference>
<evidence type="ECO:0000313" key="2">
    <source>
        <dbReference type="Proteomes" id="UP000036681"/>
    </source>
</evidence>
<dbReference type="SUPFAM" id="SSF52540">
    <property type="entry name" value="P-loop containing nucleoside triphosphate hydrolases"/>
    <property type="match status" value="1"/>
</dbReference>
<dbReference type="PANTHER" id="PTHR45819">
    <property type="entry name" value="CENTAURIN-GAMMA-1A"/>
    <property type="match status" value="1"/>
</dbReference>
<organism evidence="2 3">
    <name type="scientific">Ascaris lumbricoides</name>
    <name type="common">Giant roundworm</name>
    <dbReference type="NCBI Taxonomy" id="6252"/>
    <lineage>
        <taxon>Eukaryota</taxon>
        <taxon>Metazoa</taxon>
        <taxon>Ecdysozoa</taxon>
        <taxon>Nematoda</taxon>
        <taxon>Chromadorea</taxon>
        <taxon>Rhabditida</taxon>
        <taxon>Spirurina</taxon>
        <taxon>Ascaridomorpha</taxon>
        <taxon>Ascaridoidea</taxon>
        <taxon>Ascarididae</taxon>
        <taxon>Ascaris</taxon>
    </lineage>
</organism>
<keyword evidence="1" id="KW-0863">Zinc-finger</keyword>
<evidence type="ECO:0000256" key="1">
    <source>
        <dbReference type="ARBA" id="ARBA00022771"/>
    </source>
</evidence>
<reference evidence="3" key="1">
    <citation type="submission" date="2017-02" db="UniProtKB">
        <authorList>
            <consortium name="WormBaseParasite"/>
        </authorList>
    </citation>
    <scope>IDENTIFICATION</scope>
</reference>
<dbReference type="GO" id="GO:0003924">
    <property type="term" value="F:GTPase activity"/>
    <property type="evidence" value="ECO:0007669"/>
    <property type="project" value="InterPro"/>
</dbReference>
<dbReference type="Pfam" id="PF00071">
    <property type="entry name" value="Ras"/>
    <property type="match status" value="1"/>
</dbReference>
<proteinExistence type="predicted"/>
<dbReference type="SMART" id="SM00173">
    <property type="entry name" value="RAS"/>
    <property type="match status" value="1"/>
</dbReference>
<dbReference type="InterPro" id="IPR051282">
    <property type="entry name" value="Arf-GAP_GTPase_ANK_PH"/>
</dbReference>
<keyword evidence="2" id="KW-1185">Reference proteome</keyword>
<dbReference type="InterPro" id="IPR001806">
    <property type="entry name" value="Small_GTPase"/>
</dbReference>
<dbReference type="Proteomes" id="UP000036681">
    <property type="component" value="Unplaced"/>
</dbReference>
<dbReference type="SMART" id="SM00175">
    <property type="entry name" value="RAB"/>
    <property type="match status" value="1"/>
</dbReference>
<dbReference type="InterPro" id="IPR027417">
    <property type="entry name" value="P-loop_NTPase"/>
</dbReference>
<dbReference type="WBParaSite" id="ALUE_0000341401-mRNA-1">
    <property type="protein sequence ID" value="ALUE_0000341401-mRNA-1"/>
    <property type="gene ID" value="ALUE_0000341401"/>
</dbReference>